<gene>
    <name evidence="1" type="ORF">TWF481_002095</name>
</gene>
<protein>
    <submittedName>
        <fullName evidence="1">Uncharacterized protein</fullName>
    </submittedName>
</protein>
<proteinExistence type="predicted"/>
<evidence type="ECO:0000313" key="1">
    <source>
        <dbReference type="EMBL" id="KAK6496071.1"/>
    </source>
</evidence>
<comment type="caution">
    <text evidence="1">The sequence shown here is derived from an EMBL/GenBank/DDBJ whole genome shotgun (WGS) entry which is preliminary data.</text>
</comment>
<sequence length="175" mass="20754">MNSLRQLEQALATRRTKRQGSPNPKALERERLDINEVHNTNLEVGLFSGEATRPDASEHYKDITYTKSWYLIYQALKDQKLIPERVMLLNLKKAGENRVEELEEKLDAILKFEYDEDKPTRDIYQPKIDLIRWKIKYYQRTLLDARYLLDMHDSQTMFSELPMGSEGWWTAVEKS</sequence>
<dbReference type="Proteomes" id="UP001370758">
    <property type="component" value="Unassembled WGS sequence"/>
</dbReference>
<organism evidence="1 2">
    <name type="scientific">Arthrobotrys musiformis</name>
    <dbReference type="NCBI Taxonomy" id="47236"/>
    <lineage>
        <taxon>Eukaryota</taxon>
        <taxon>Fungi</taxon>
        <taxon>Dikarya</taxon>
        <taxon>Ascomycota</taxon>
        <taxon>Pezizomycotina</taxon>
        <taxon>Orbiliomycetes</taxon>
        <taxon>Orbiliales</taxon>
        <taxon>Orbiliaceae</taxon>
        <taxon>Arthrobotrys</taxon>
    </lineage>
</organism>
<name>A0AAV9VUM8_9PEZI</name>
<dbReference type="EMBL" id="JAVHJL010000011">
    <property type="protein sequence ID" value="KAK6496071.1"/>
    <property type="molecule type" value="Genomic_DNA"/>
</dbReference>
<evidence type="ECO:0000313" key="2">
    <source>
        <dbReference type="Proteomes" id="UP001370758"/>
    </source>
</evidence>
<dbReference type="AlphaFoldDB" id="A0AAV9VUM8"/>
<keyword evidence="2" id="KW-1185">Reference proteome</keyword>
<reference evidence="1 2" key="1">
    <citation type="submission" date="2023-08" db="EMBL/GenBank/DDBJ databases">
        <authorList>
            <person name="Palmer J.M."/>
        </authorList>
    </citation>
    <scope>NUCLEOTIDE SEQUENCE [LARGE SCALE GENOMIC DNA]</scope>
    <source>
        <strain evidence="1 2">TWF481</strain>
    </source>
</reference>
<accession>A0AAV9VUM8</accession>